<evidence type="ECO:0000256" key="2">
    <source>
        <dbReference type="SAM" id="Phobius"/>
    </source>
</evidence>
<dbReference type="EMBL" id="MSFL01000019">
    <property type="protein sequence ID" value="PWY76986.1"/>
    <property type="molecule type" value="Genomic_DNA"/>
</dbReference>
<dbReference type="GeneID" id="37069466"/>
<dbReference type="RefSeq" id="XP_025397747.1">
    <property type="nucleotide sequence ID" value="XM_025547229.1"/>
</dbReference>
<feature type="transmembrane region" description="Helical" evidence="2">
    <location>
        <begin position="6"/>
        <end position="26"/>
    </location>
</feature>
<comment type="caution">
    <text evidence="3">The sequence shown here is derived from an EMBL/GenBank/DDBJ whole genome shotgun (WGS) entry which is preliminary data.</text>
</comment>
<organism evidence="3 4">
    <name type="scientific">Aspergillus heteromorphus CBS 117.55</name>
    <dbReference type="NCBI Taxonomy" id="1448321"/>
    <lineage>
        <taxon>Eukaryota</taxon>
        <taxon>Fungi</taxon>
        <taxon>Dikarya</taxon>
        <taxon>Ascomycota</taxon>
        <taxon>Pezizomycotina</taxon>
        <taxon>Eurotiomycetes</taxon>
        <taxon>Eurotiomycetidae</taxon>
        <taxon>Eurotiales</taxon>
        <taxon>Aspergillaceae</taxon>
        <taxon>Aspergillus</taxon>
        <taxon>Aspergillus subgen. Circumdati</taxon>
    </lineage>
</organism>
<sequence length="175" mass="20224">MLPMLTGLFFFFFFLFFFLFFFFLLLRLPYPILLMRHPLQKRWLLDLLLRNRQITTNPTNPGELTLAIWPDTPAPTQPSYIDHPKVWILDCITMMFSEYRICAFICSDSTENSSARFSSGTGGQIDPIQIDIWGLFNGLPRRIEDLKEESNRLDGIDESPLGPTGCEITSFDDAD</sequence>
<keyword evidence="4" id="KW-1185">Reference proteome</keyword>
<dbReference type="AlphaFoldDB" id="A0A317VRN8"/>
<dbReference type="VEuPathDB" id="FungiDB:BO70DRAFT_409387"/>
<dbReference type="Proteomes" id="UP000247233">
    <property type="component" value="Unassembled WGS sequence"/>
</dbReference>
<evidence type="ECO:0000256" key="1">
    <source>
        <dbReference type="SAM" id="MobiDB-lite"/>
    </source>
</evidence>
<evidence type="ECO:0000313" key="4">
    <source>
        <dbReference type="Proteomes" id="UP000247233"/>
    </source>
</evidence>
<gene>
    <name evidence="3" type="ORF">BO70DRAFT_409387</name>
</gene>
<keyword evidence="2" id="KW-0472">Membrane</keyword>
<evidence type="ECO:0000313" key="3">
    <source>
        <dbReference type="EMBL" id="PWY76986.1"/>
    </source>
</evidence>
<feature type="region of interest" description="Disordered" evidence="1">
    <location>
        <begin position="153"/>
        <end position="175"/>
    </location>
</feature>
<name>A0A317VRN8_9EURO</name>
<reference evidence="3 4" key="1">
    <citation type="submission" date="2016-12" db="EMBL/GenBank/DDBJ databases">
        <title>The genomes of Aspergillus section Nigri reveals drivers in fungal speciation.</title>
        <authorList>
            <consortium name="DOE Joint Genome Institute"/>
            <person name="Vesth T.C."/>
            <person name="Nybo J."/>
            <person name="Theobald S."/>
            <person name="Brandl J."/>
            <person name="Frisvad J.C."/>
            <person name="Nielsen K.F."/>
            <person name="Lyhne E.K."/>
            <person name="Kogle M.E."/>
            <person name="Kuo A."/>
            <person name="Riley R."/>
            <person name="Clum A."/>
            <person name="Nolan M."/>
            <person name="Lipzen A."/>
            <person name="Salamov A."/>
            <person name="Henrissat B."/>
            <person name="Wiebenga A."/>
            <person name="De Vries R.P."/>
            <person name="Grigoriev I.V."/>
            <person name="Mortensen U.H."/>
            <person name="Andersen M.R."/>
            <person name="Baker S.E."/>
        </authorList>
    </citation>
    <scope>NUCLEOTIDE SEQUENCE [LARGE SCALE GENOMIC DNA]</scope>
    <source>
        <strain evidence="3 4">CBS 117.55</strain>
    </source>
</reference>
<protein>
    <submittedName>
        <fullName evidence="3">Uncharacterized protein</fullName>
    </submittedName>
</protein>
<keyword evidence="2" id="KW-1133">Transmembrane helix</keyword>
<accession>A0A317VRN8</accession>
<keyword evidence="2" id="KW-0812">Transmembrane</keyword>
<proteinExistence type="predicted"/>